<proteinExistence type="predicted"/>
<protein>
    <submittedName>
        <fullName evidence="1">Uncharacterized protein</fullName>
    </submittedName>
</protein>
<name>A0ACB9ZDJ6_9PEZI</name>
<gene>
    <name evidence="1" type="ORF">F4820DRAFT_471272</name>
</gene>
<organism evidence="1 2">
    <name type="scientific">Hypoxylon rubiginosum</name>
    <dbReference type="NCBI Taxonomy" id="110542"/>
    <lineage>
        <taxon>Eukaryota</taxon>
        <taxon>Fungi</taxon>
        <taxon>Dikarya</taxon>
        <taxon>Ascomycota</taxon>
        <taxon>Pezizomycotina</taxon>
        <taxon>Sordariomycetes</taxon>
        <taxon>Xylariomycetidae</taxon>
        <taxon>Xylariales</taxon>
        <taxon>Hypoxylaceae</taxon>
        <taxon>Hypoxylon</taxon>
    </lineage>
</organism>
<keyword evidence="2" id="KW-1185">Reference proteome</keyword>
<dbReference type="EMBL" id="MU393428">
    <property type="protein sequence ID" value="KAI4869673.1"/>
    <property type="molecule type" value="Genomic_DNA"/>
</dbReference>
<evidence type="ECO:0000313" key="1">
    <source>
        <dbReference type="EMBL" id="KAI4869673.1"/>
    </source>
</evidence>
<evidence type="ECO:0000313" key="2">
    <source>
        <dbReference type="Proteomes" id="UP001497700"/>
    </source>
</evidence>
<reference evidence="1 2" key="1">
    <citation type="journal article" date="2022" name="New Phytol.">
        <title>Ecological generalism drives hyperdiversity of secondary metabolite gene clusters in xylarialean endophytes.</title>
        <authorList>
            <person name="Franco M.E.E."/>
            <person name="Wisecaver J.H."/>
            <person name="Arnold A.E."/>
            <person name="Ju Y.M."/>
            <person name="Slot J.C."/>
            <person name="Ahrendt S."/>
            <person name="Moore L.P."/>
            <person name="Eastman K.E."/>
            <person name="Scott K."/>
            <person name="Konkel Z."/>
            <person name="Mondo S.J."/>
            <person name="Kuo A."/>
            <person name="Hayes R.D."/>
            <person name="Haridas S."/>
            <person name="Andreopoulos B."/>
            <person name="Riley R."/>
            <person name="LaButti K."/>
            <person name="Pangilinan J."/>
            <person name="Lipzen A."/>
            <person name="Amirebrahimi M."/>
            <person name="Yan J."/>
            <person name="Adam C."/>
            <person name="Keymanesh K."/>
            <person name="Ng V."/>
            <person name="Louie K."/>
            <person name="Northen T."/>
            <person name="Drula E."/>
            <person name="Henrissat B."/>
            <person name="Hsieh H.M."/>
            <person name="Youens-Clark K."/>
            <person name="Lutzoni F."/>
            <person name="Miadlikowska J."/>
            <person name="Eastwood D.C."/>
            <person name="Hamelin R.C."/>
            <person name="Grigoriev I.V."/>
            <person name="U'Ren J.M."/>
        </authorList>
    </citation>
    <scope>NUCLEOTIDE SEQUENCE [LARGE SCALE GENOMIC DNA]</scope>
    <source>
        <strain evidence="1 2">CBS 119005</strain>
    </source>
</reference>
<dbReference type="Proteomes" id="UP001497700">
    <property type="component" value="Unassembled WGS sequence"/>
</dbReference>
<accession>A0ACB9ZDJ6</accession>
<sequence length="295" mass="31808">MGSPISPFATFSARAGDGTAGTAVAVIRVLLALAPVALPAAYLVFLKRELAKHTIADGVRTSPPDPLLPISTSSASTKTDVDDDDDNDVDDDNYADDVIPPDVLASPERFVVSRERVTSRAIPVGSLRRDLLAVDVDTDSLDDDLLEAYLSATMRAFSWTPQALLMARMGTSVDDAAGFARSFRAEYLQDRVFQAGDRLCGVYVVRSWRGGKAVLDLAPPRGWRGPVVRGALGVGFEWERDGDGDGDGSVRFVNETVLWRGVEEKGTMLEGWVGRWMHGLLAGWLVVKGVEAVTD</sequence>
<comment type="caution">
    <text evidence="1">The sequence shown here is derived from an EMBL/GenBank/DDBJ whole genome shotgun (WGS) entry which is preliminary data.</text>
</comment>